<dbReference type="InterPro" id="IPR016047">
    <property type="entry name" value="M23ase_b-sheet_dom"/>
</dbReference>
<proteinExistence type="predicted"/>
<dbReference type="PANTHER" id="PTHR21666">
    <property type="entry name" value="PEPTIDASE-RELATED"/>
    <property type="match status" value="1"/>
</dbReference>
<dbReference type="RefSeq" id="WP_127763870.1">
    <property type="nucleotide sequence ID" value="NZ_SADE01000001.1"/>
</dbReference>
<dbReference type="SUPFAM" id="SSF51261">
    <property type="entry name" value="Duplicated hybrid motif"/>
    <property type="match status" value="1"/>
</dbReference>
<evidence type="ECO:0000259" key="2">
    <source>
        <dbReference type="Pfam" id="PF01551"/>
    </source>
</evidence>
<dbReference type="Pfam" id="PF01551">
    <property type="entry name" value="Peptidase_M23"/>
    <property type="match status" value="1"/>
</dbReference>
<name>A0A3S2VPE8_9PROT</name>
<dbReference type="Gene3D" id="2.70.70.10">
    <property type="entry name" value="Glucose Permease (Domain IIA)"/>
    <property type="match status" value="1"/>
</dbReference>
<evidence type="ECO:0000313" key="4">
    <source>
        <dbReference type="Proteomes" id="UP000287447"/>
    </source>
</evidence>
<dbReference type="CDD" id="cd12797">
    <property type="entry name" value="M23_peptidase"/>
    <property type="match status" value="1"/>
</dbReference>
<feature type="domain" description="M23ase beta-sheet core" evidence="2">
    <location>
        <begin position="127"/>
        <end position="231"/>
    </location>
</feature>
<dbReference type="InterPro" id="IPR011055">
    <property type="entry name" value="Dup_hybrid_motif"/>
</dbReference>
<keyword evidence="4" id="KW-1185">Reference proteome</keyword>
<sequence length="383" mass="40141">MRTLFAIVGLIVLGALGALGFLYAQENPNSGVASLIAKISGTFGQSDGPSPDATATVKTDKKNVQADDETGPLKFRMPARCKIGRTCLVQHFVDTESGADAKDFKCGTLTTSGNQGTHFRLPGPQEMQKGVPVVAAASGEVIRVRDGLPDVDVTLVGRDALGSSGFGNVVLLKHRDGYLSAYGHLKRGSVVVAKGQAVRAGQKLGEIGLSGATDFPHLHFEIRKDGKVIDPFTGLEAESGCGKTGDPLWNQAALEQLTYFPSAVLRIGFASVELNQAALEYGLLAGDGALSGKSGRLVFHVYAAGLRAGDKARFEIQGPSGDVLTETEETVLEDSPTAIFRTGPPDLGSALKPGSYRGIFTLMRDENGLLKPALTAEASVSVN</sequence>
<accession>A0A3S2VPE8</accession>
<gene>
    <name evidence="3" type="ORF">EOI86_04230</name>
</gene>
<dbReference type="AlphaFoldDB" id="A0A3S2VPE8"/>
<organism evidence="3 4">
    <name type="scientific">Hwanghaeella grinnelliae</name>
    <dbReference type="NCBI Taxonomy" id="2500179"/>
    <lineage>
        <taxon>Bacteria</taxon>
        <taxon>Pseudomonadati</taxon>
        <taxon>Pseudomonadota</taxon>
        <taxon>Alphaproteobacteria</taxon>
        <taxon>Rhodospirillales</taxon>
        <taxon>Rhodospirillaceae</taxon>
        <taxon>Hwanghaeella</taxon>
    </lineage>
</organism>
<reference evidence="4" key="1">
    <citation type="submission" date="2019-01" db="EMBL/GenBank/DDBJ databases">
        <title>Gri0909 isolated from a small marine red alga.</title>
        <authorList>
            <person name="Kim J."/>
            <person name="Jeong S.E."/>
            <person name="Jeon C.O."/>
        </authorList>
    </citation>
    <scope>NUCLEOTIDE SEQUENCE [LARGE SCALE GENOMIC DNA]</scope>
    <source>
        <strain evidence="4">Gri0909</strain>
    </source>
</reference>
<dbReference type="EMBL" id="SADE01000001">
    <property type="protein sequence ID" value="RVU38498.1"/>
    <property type="molecule type" value="Genomic_DNA"/>
</dbReference>
<evidence type="ECO:0000313" key="3">
    <source>
        <dbReference type="EMBL" id="RVU38498.1"/>
    </source>
</evidence>
<protein>
    <submittedName>
        <fullName evidence="3">M23 family metallopeptidase</fullName>
    </submittedName>
</protein>
<feature type="region of interest" description="Disordered" evidence="1">
    <location>
        <begin position="45"/>
        <end position="64"/>
    </location>
</feature>
<dbReference type="GO" id="GO:0004222">
    <property type="term" value="F:metalloendopeptidase activity"/>
    <property type="evidence" value="ECO:0007669"/>
    <property type="project" value="TreeGrafter"/>
</dbReference>
<evidence type="ECO:0000256" key="1">
    <source>
        <dbReference type="SAM" id="MobiDB-lite"/>
    </source>
</evidence>
<dbReference type="InterPro" id="IPR050570">
    <property type="entry name" value="Cell_wall_metabolism_enzyme"/>
</dbReference>
<dbReference type="PANTHER" id="PTHR21666:SF270">
    <property type="entry name" value="MUREIN HYDROLASE ACTIVATOR ENVC"/>
    <property type="match status" value="1"/>
</dbReference>
<dbReference type="Proteomes" id="UP000287447">
    <property type="component" value="Unassembled WGS sequence"/>
</dbReference>
<comment type="caution">
    <text evidence="3">The sequence shown here is derived from an EMBL/GenBank/DDBJ whole genome shotgun (WGS) entry which is preliminary data.</text>
</comment>
<dbReference type="OrthoDB" id="5489603at2"/>